<dbReference type="GO" id="GO:0016403">
    <property type="term" value="F:dimethylargininase activity"/>
    <property type="evidence" value="ECO:0007669"/>
    <property type="project" value="TreeGrafter"/>
</dbReference>
<feature type="active site" description="Proton donor" evidence="3">
    <location>
        <position position="217"/>
    </location>
</feature>
<dbReference type="EMBL" id="BRXZ01001927">
    <property type="protein sequence ID" value="GMH49851.1"/>
    <property type="molecule type" value="Genomic_DNA"/>
</dbReference>
<accession>A0A9W6ZCK8</accession>
<keyword evidence="2" id="KW-0378">Hydrolase</keyword>
<dbReference type="InterPro" id="IPR033199">
    <property type="entry name" value="DDAH-like"/>
</dbReference>
<dbReference type="GO" id="GO:0006525">
    <property type="term" value="P:arginine metabolic process"/>
    <property type="evidence" value="ECO:0007669"/>
    <property type="project" value="TreeGrafter"/>
</dbReference>
<dbReference type="Proteomes" id="UP001165082">
    <property type="component" value="Unassembled WGS sequence"/>
</dbReference>
<evidence type="ECO:0000313" key="5">
    <source>
        <dbReference type="Proteomes" id="UP001165082"/>
    </source>
</evidence>
<dbReference type="GO" id="GO:0000052">
    <property type="term" value="P:citrulline metabolic process"/>
    <property type="evidence" value="ECO:0007669"/>
    <property type="project" value="TreeGrafter"/>
</dbReference>
<evidence type="ECO:0000256" key="2">
    <source>
        <dbReference type="ARBA" id="ARBA00022801"/>
    </source>
</evidence>
<gene>
    <name evidence="4" type="ORF">TrRE_jg10599</name>
</gene>
<reference evidence="4" key="1">
    <citation type="submission" date="2022-07" db="EMBL/GenBank/DDBJ databases">
        <title>Genome analysis of Parmales, a sister group of diatoms, reveals the evolutionary specialization of diatoms from phago-mixotrophs to photoautotrophs.</title>
        <authorList>
            <person name="Ban H."/>
            <person name="Sato S."/>
            <person name="Yoshikawa S."/>
            <person name="Kazumasa Y."/>
            <person name="Nakamura Y."/>
            <person name="Ichinomiya M."/>
            <person name="Saitoh K."/>
            <person name="Sato N."/>
            <person name="Blanc-Mathieu R."/>
            <person name="Endo H."/>
            <person name="Kuwata A."/>
            <person name="Ogata H."/>
        </authorList>
    </citation>
    <scope>NUCLEOTIDE SEQUENCE</scope>
</reference>
<dbReference type="PANTHER" id="PTHR12737:SF9">
    <property type="entry name" value="DIMETHYLARGININASE"/>
    <property type="match status" value="1"/>
</dbReference>
<evidence type="ECO:0000256" key="1">
    <source>
        <dbReference type="ARBA" id="ARBA00008532"/>
    </source>
</evidence>
<proteinExistence type="inferred from homology"/>
<sequence length="310" mass="33389">MNIVRLRGLKGLGGLGRVGGFRSLGSGPSNLQVEREKHTHNVAIVRPPPPNFAQGLVTHFPTPTGTDYGVALEQWEGYCKVFKDHKGWELKMLGEARVKGGSGTHCPDSVFVEDTAVLFKDDVVGEDVAVICSNMAEIRRPEVGTMEEAIEGTGAFRVERIDGEGELLDGGDVLKVPGGNRVYVGLSSRSTPGGVERLQRVLPNHDIRGVPTTKVLHLKSCVTALPDGTIIGYDPIVDDTGFFDEGYLGLPEEGGAHVVVLDEKTLLMAASAPKSAEILAKKGYNIEVADISQFEKLEGCVTCLSVRWRK</sequence>
<keyword evidence="5" id="KW-1185">Reference proteome</keyword>
<evidence type="ECO:0000313" key="4">
    <source>
        <dbReference type="EMBL" id="GMH49851.1"/>
    </source>
</evidence>
<comment type="similarity">
    <text evidence="1">Belongs to the DDAH family.</text>
</comment>
<dbReference type="GO" id="GO:0016597">
    <property type="term" value="F:amino acid binding"/>
    <property type="evidence" value="ECO:0007669"/>
    <property type="project" value="TreeGrafter"/>
</dbReference>
<dbReference type="Gene3D" id="3.75.10.10">
    <property type="entry name" value="L-arginine/glycine Amidinotransferase, Chain A"/>
    <property type="match status" value="1"/>
</dbReference>
<name>A0A9W6ZCK8_9STRA</name>
<dbReference type="SUPFAM" id="SSF55909">
    <property type="entry name" value="Pentein"/>
    <property type="match status" value="1"/>
</dbReference>
<comment type="caution">
    <text evidence="4">The sequence shown here is derived from an EMBL/GenBank/DDBJ whole genome shotgun (WGS) entry which is preliminary data.</text>
</comment>
<evidence type="ECO:0008006" key="6">
    <source>
        <dbReference type="Google" id="ProtNLM"/>
    </source>
</evidence>
<dbReference type="AlphaFoldDB" id="A0A9W6ZCK8"/>
<protein>
    <recommendedName>
        <fullName evidence="6">Dimethylargininase</fullName>
    </recommendedName>
</protein>
<evidence type="ECO:0000256" key="3">
    <source>
        <dbReference type="PIRSR" id="PIRSR633199-1"/>
    </source>
</evidence>
<organism evidence="4 5">
    <name type="scientific">Triparma retinervis</name>
    <dbReference type="NCBI Taxonomy" id="2557542"/>
    <lineage>
        <taxon>Eukaryota</taxon>
        <taxon>Sar</taxon>
        <taxon>Stramenopiles</taxon>
        <taxon>Ochrophyta</taxon>
        <taxon>Bolidophyceae</taxon>
        <taxon>Parmales</taxon>
        <taxon>Triparmaceae</taxon>
        <taxon>Triparma</taxon>
    </lineage>
</organism>
<dbReference type="PANTHER" id="PTHR12737">
    <property type="entry name" value="DIMETHYLARGININE DIMETHYLAMINOHYDROLASE"/>
    <property type="match status" value="1"/>
</dbReference>
<feature type="active site" description="Nucleophile" evidence="3">
    <location>
        <position position="303"/>
    </location>
</feature>
<dbReference type="OrthoDB" id="26679at2759"/>
<dbReference type="GO" id="GO:0045429">
    <property type="term" value="P:positive regulation of nitric oxide biosynthetic process"/>
    <property type="evidence" value="ECO:0007669"/>
    <property type="project" value="TreeGrafter"/>
</dbReference>